<gene>
    <name evidence="1" type="ORF">BV97_01943</name>
</gene>
<organism evidence="1 2">
    <name type="scientific">Novosphingobium resinovorum</name>
    <dbReference type="NCBI Taxonomy" id="158500"/>
    <lineage>
        <taxon>Bacteria</taxon>
        <taxon>Pseudomonadati</taxon>
        <taxon>Pseudomonadota</taxon>
        <taxon>Alphaproteobacteria</taxon>
        <taxon>Sphingomonadales</taxon>
        <taxon>Sphingomonadaceae</taxon>
        <taxon>Novosphingobium</taxon>
    </lineage>
</organism>
<dbReference type="PATRIC" id="fig|158500.4.peg.1982"/>
<evidence type="ECO:0000313" key="1">
    <source>
        <dbReference type="EMBL" id="EZP82446.1"/>
    </source>
</evidence>
<reference evidence="1 2" key="1">
    <citation type="submission" date="2014-03" db="EMBL/GenBank/DDBJ databases">
        <title>Whole genome sequence of Novosphingobium resinovorum KF1.</title>
        <authorList>
            <person name="Gan H.M."/>
            <person name="Gan H.Y."/>
            <person name="Chew T.H."/>
            <person name="Savka M.A."/>
        </authorList>
    </citation>
    <scope>NUCLEOTIDE SEQUENCE [LARGE SCALE GENOMIC DNA]</scope>
    <source>
        <strain evidence="1 2">KF1</strain>
    </source>
</reference>
<dbReference type="EMBL" id="JFYZ01000008">
    <property type="protein sequence ID" value="EZP82446.1"/>
    <property type="molecule type" value="Genomic_DNA"/>
</dbReference>
<name>A0A031JXI8_9SPHN</name>
<evidence type="ECO:0000313" key="2">
    <source>
        <dbReference type="Proteomes" id="UP000024329"/>
    </source>
</evidence>
<accession>A0A031JXI8</accession>
<protein>
    <submittedName>
        <fullName evidence="1">Uncharacterized protein</fullName>
    </submittedName>
</protein>
<comment type="caution">
    <text evidence="1">The sequence shown here is derived from an EMBL/GenBank/DDBJ whole genome shotgun (WGS) entry which is preliminary data.</text>
</comment>
<dbReference type="Proteomes" id="UP000024329">
    <property type="component" value="Unassembled WGS sequence"/>
</dbReference>
<proteinExistence type="predicted"/>
<sequence>MEHQFEHDEIEDFGDVVFMTSGPQMVGHIESDRPAYYVIGFIEWD</sequence>
<dbReference type="AlphaFoldDB" id="A0A031JXI8"/>
<dbReference type="RefSeq" id="WP_155986231.1">
    <property type="nucleotide sequence ID" value="NZ_JFYZ01000008.1"/>
</dbReference>